<dbReference type="Pfam" id="PF06249">
    <property type="entry name" value="EutQ"/>
    <property type="match status" value="1"/>
</dbReference>
<dbReference type="InterPro" id="IPR010424">
    <property type="entry name" value="EutQ"/>
</dbReference>
<dbReference type="InterPro" id="IPR014710">
    <property type="entry name" value="RmlC-like_jellyroll"/>
</dbReference>
<accession>A0ABV2GKG8</accession>
<dbReference type="Proteomes" id="UP001549204">
    <property type="component" value="Unassembled WGS sequence"/>
</dbReference>
<reference evidence="1 2" key="1">
    <citation type="submission" date="2024-06" db="EMBL/GenBank/DDBJ databases">
        <title>Genomic Encyclopedia of Type Strains, Phase IV (KMG-IV): sequencing the most valuable type-strain genomes for metagenomic binning, comparative biology and taxonomic classification.</title>
        <authorList>
            <person name="Goeker M."/>
        </authorList>
    </citation>
    <scope>NUCLEOTIDE SEQUENCE [LARGE SCALE GENOMIC DNA]</scope>
    <source>
        <strain evidence="1 2">DSM 100022</strain>
    </source>
</reference>
<sequence>MTVNHYTNEDAKFFQYLDKEIFVGDVLDQSNSGHMSAGYYRNKRKGEKNEWVVTYDEVLIVTKGALTIRTADGAKTAKAGEIIFLTKGTALAYEAAEDDTEAVYVSYPHWMDAQEHSKHAHLLSSYHPMSGPAESA</sequence>
<dbReference type="EMBL" id="JBEPMC010000003">
    <property type="protein sequence ID" value="MET3578801.1"/>
    <property type="molecule type" value="Genomic_DNA"/>
</dbReference>
<dbReference type="SUPFAM" id="SSF51182">
    <property type="entry name" value="RmlC-like cupins"/>
    <property type="match status" value="1"/>
</dbReference>
<dbReference type="Gene3D" id="2.60.120.10">
    <property type="entry name" value="Jelly Rolls"/>
    <property type="match status" value="1"/>
</dbReference>
<proteinExistence type="predicted"/>
<dbReference type="InterPro" id="IPR011051">
    <property type="entry name" value="RmlC_Cupin_sf"/>
</dbReference>
<gene>
    <name evidence="1" type="ORF">ABID19_001826</name>
</gene>
<organism evidence="1 2">
    <name type="scientific">Mesorhizobium robiniae</name>
    <dbReference type="NCBI Taxonomy" id="559315"/>
    <lineage>
        <taxon>Bacteria</taxon>
        <taxon>Pseudomonadati</taxon>
        <taxon>Pseudomonadota</taxon>
        <taxon>Alphaproteobacteria</taxon>
        <taxon>Hyphomicrobiales</taxon>
        <taxon>Phyllobacteriaceae</taxon>
        <taxon>Mesorhizobium</taxon>
    </lineage>
</organism>
<name>A0ABV2GKG8_9HYPH</name>
<keyword evidence="2" id="KW-1185">Reference proteome</keyword>
<evidence type="ECO:0000313" key="2">
    <source>
        <dbReference type="Proteomes" id="UP001549204"/>
    </source>
</evidence>
<evidence type="ECO:0000313" key="1">
    <source>
        <dbReference type="EMBL" id="MET3578801.1"/>
    </source>
</evidence>
<dbReference type="RefSeq" id="WP_354489790.1">
    <property type="nucleotide sequence ID" value="NZ_JBEPMC010000003.1"/>
</dbReference>
<comment type="caution">
    <text evidence="1">The sequence shown here is derived from an EMBL/GenBank/DDBJ whole genome shotgun (WGS) entry which is preliminary data.</text>
</comment>
<protein>
    <submittedName>
        <fullName evidence="1">Ethanolamine utilization protein EutQ</fullName>
    </submittedName>
</protein>